<keyword evidence="3" id="KW-0238">DNA-binding</keyword>
<evidence type="ECO:0000256" key="4">
    <source>
        <dbReference type="ARBA" id="ARBA00023163"/>
    </source>
</evidence>
<keyword evidence="2" id="KW-0805">Transcription regulation</keyword>
<dbReference type="InterPro" id="IPR011598">
    <property type="entry name" value="bHLH_dom"/>
</dbReference>
<dbReference type="CDD" id="cd11419">
    <property type="entry name" value="bHLHzip_TFAP4"/>
    <property type="match status" value="1"/>
</dbReference>
<comment type="subcellular location">
    <subcellularLocation>
        <location evidence="1">Nucleus</location>
    </subcellularLocation>
</comment>
<sequence length="536" mass="61215">MSVDIRSTDRRRYMNELQAREKEIAAGLLKTSQPESPKAVQESEKRIRREIANSNERRRMQCINAGFCSLRSLIPQLEGEKLSKAAILQHATEYITCMEKDKSRLQMQLDLTKRMLSELGQDRIVTDAYVSSSPPPSKRKKRDTESSDEGVGSLSDASDEGGSDLQNENVTLRHQLEAERQRCATLEERICVLETQISAVFQVQGTHSSTLDEVDTVNLDHHRTIERQEILYNRNVVGLNTSCETHTTSPRNEVFHPPRPMSPTPERGMAMETSVPFNATIQRPDDDSSRYCALVAEDLSSALKIEIIPKRETTTPSVIPHTSSAEIATVTVANPTTTTTTVDQQINHHHHNYCHRDHPRRRHRQQAQLEQQLAEQEQRQRQEDQQEILSAVPALYRPKHNTQNLENLVEAIRQIEGDRILCGDRRLYEEKHKHYIHHQHMPNPEDNERETSSLSDQDELKSESSGRDSPLRHYHHQQQIIITSHPQTSSSVTVSPTSIITNSSSNLSEKYPTATHLLHRPLQLSYFRPGVIVHKQ</sequence>
<evidence type="ECO:0000256" key="3">
    <source>
        <dbReference type="ARBA" id="ARBA00023125"/>
    </source>
</evidence>
<dbReference type="EMBL" id="HACG01022560">
    <property type="protein sequence ID" value="CEK69425.1"/>
    <property type="molecule type" value="Transcribed_RNA"/>
</dbReference>
<dbReference type="AlphaFoldDB" id="A0A0B6ZNZ2"/>
<feature type="compositionally biased region" description="Basic residues" evidence="6">
    <location>
        <begin position="351"/>
        <end position="365"/>
    </location>
</feature>
<dbReference type="GO" id="GO:0000978">
    <property type="term" value="F:RNA polymerase II cis-regulatory region sequence-specific DNA binding"/>
    <property type="evidence" value="ECO:0007669"/>
    <property type="project" value="TreeGrafter"/>
</dbReference>
<dbReference type="Pfam" id="PF00010">
    <property type="entry name" value="HLH"/>
    <property type="match status" value="1"/>
</dbReference>
<dbReference type="PANTHER" id="PTHR15741">
    <property type="entry name" value="BASIC HELIX-LOOP-HELIX ZIP TRANSCRIPTION FACTOR"/>
    <property type="match status" value="1"/>
</dbReference>
<keyword evidence="4" id="KW-0804">Transcription</keyword>
<dbReference type="SMART" id="SM00353">
    <property type="entry name" value="HLH"/>
    <property type="match status" value="1"/>
</dbReference>
<dbReference type="InterPro" id="IPR036638">
    <property type="entry name" value="HLH_DNA-bd_sf"/>
</dbReference>
<name>A0A0B6ZNZ2_9EUPU</name>
<accession>A0A0B6ZNZ2</accession>
<evidence type="ECO:0000256" key="2">
    <source>
        <dbReference type="ARBA" id="ARBA00023015"/>
    </source>
</evidence>
<dbReference type="PROSITE" id="PS50888">
    <property type="entry name" value="BHLH"/>
    <property type="match status" value="1"/>
</dbReference>
<feature type="compositionally biased region" description="Low complexity" evidence="6">
    <location>
        <begin position="366"/>
        <end position="375"/>
    </location>
</feature>
<dbReference type="Gene3D" id="4.10.280.10">
    <property type="entry name" value="Helix-loop-helix DNA-binding domain"/>
    <property type="match status" value="1"/>
</dbReference>
<dbReference type="GO" id="GO:0005634">
    <property type="term" value="C:nucleus"/>
    <property type="evidence" value="ECO:0007669"/>
    <property type="project" value="UniProtKB-SubCell"/>
</dbReference>
<reference evidence="8" key="1">
    <citation type="submission" date="2014-12" db="EMBL/GenBank/DDBJ databases">
        <title>Insight into the proteome of Arion vulgaris.</title>
        <authorList>
            <person name="Aradska J."/>
            <person name="Bulat T."/>
            <person name="Smidak R."/>
            <person name="Sarate P."/>
            <person name="Gangsoo J."/>
            <person name="Sialana F."/>
            <person name="Bilban M."/>
            <person name="Lubec G."/>
        </authorList>
    </citation>
    <scope>NUCLEOTIDE SEQUENCE</scope>
    <source>
        <tissue evidence="8">Skin</tissue>
    </source>
</reference>
<evidence type="ECO:0000256" key="5">
    <source>
        <dbReference type="ARBA" id="ARBA00023242"/>
    </source>
</evidence>
<dbReference type="GO" id="GO:0000981">
    <property type="term" value="F:DNA-binding transcription factor activity, RNA polymerase II-specific"/>
    <property type="evidence" value="ECO:0007669"/>
    <property type="project" value="TreeGrafter"/>
</dbReference>
<protein>
    <recommendedName>
        <fullName evidence="7">BHLH domain-containing protein</fullName>
    </recommendedName>
</protein>
<evidence type="ECO:0000313" key="8">
    <source>
        <dbReference type="EMBL" id="CEK69425.1"/>
    </source>
</evidence>
<evidence type="ECO:0000256" key="1">
    <source>
        <dbReference type="ARBA" id="ARBA00004123"/>
    </source>
</evidence>
<organism evidence="8">
    <name type="scientific">Arion vulgaris</name>
    <dbReference type="NCBI Taxonomy" id="1028688"/>
    <lineage>
        <taxon>Eukaryota</taxon>
        <taxon>Metazoa</taxon>
        <taxon>Spiralia</taxon>
        <taxon>Lophotrochozoa</taxon>
        <taxon>Mollusca</taxon>
        <taxon>Gastropoda</taxon>
        <taxon>Heterobranchia</taxon>
        <taxon>Euthyneura</taxon>
        <taxon>Panpulmonata</taxon>
        <taxon>Eupulmonata</taxon>
        <taxon>Stylommatophora</taxon>
        <taxon>Helicina</taxon>
        <taxon>Arionoidea</taxon>
        <taxon>Arionidae</taxon>
        <taxon>Arion</taxon>
    </lineage>
</organism>
<dbReference type="PANTHER" id="PTHR15741:SF27">
    <property type="entry name" value="TRANSCRIPTION FACTOR AP-4"/>
    <property type="match status" value="1"/>
</dbReference>
<dbReference type="SUPFAM" id="SSF47459">
    <property type="entry name" value="HLH, helix-loop-helix DNA-binding domain"/>
    <property type="match status" value="1"/>
</dbReference>
<feature type="domain" description="BHLH" evidence="7">
    <location>
        <begin position="47"/>
        <end position="98"/>
    </location>
</feature>
<feature type="region of interest" description="Disordered" evidence="6">
    <location>
        <begin position="351"/>
        <end position="385"/>
    </location>
</feature>
<evidence type="ECO:0000259" key="7">
    <source>
        <dbReference type="PROSITE" id="PS50888"/>
    </source>
</evidence>
<keyword evidence="5" id="KW-0539">Nucleus</keyword>
<feature type="region of interest" description="Disordered" evidence="6">
    <location>
        <begin position="126"/>
        <end position="166"/>
    </location>
</feature>
<dbReference type="GO" id="GO:0046983">
    <property type="term" value="F:protein dimerization activity"/>
    <property type="evidence" value="ECO:0007669"/>
    <property type="project" value="InterPro"/>
</dbReference>
<feature type="compositionally biased region" description="Basic and acidic residues" evidence="6">
    <location>
        <begin position="458"/>
        <end position="471"/>
    </location>
</feature>
<gene>
    <name evidence="8" type="primary">ORF70191</name>
</gene>
<evidence type="ECO:0000256" key="6">
    <source>
        <dbReference type="SAM" id="MobiDB-lite"/>
    </source>
</evidence>
<proteinExistence type="predicted"/>
<dbReference type="InterPro" id="IPR052207">
    <property type="entry name" value="Max-like/E-box_TFs"/>
</dbReference>
<feature type="region of interest" description="Disordered" evidence="6">
    <location>
        <begin position="437"/>
        <end position="474"/>
    </location>
</feature>